<dbReference type="Proteomes" id="UP000260733">
    <property type="component" value="Unassembled WGS sequence"/>
</dbReference>
<evidence type="ECO:0000313" key="7">
    <source>
        <dbReference type="Proteomes" id="UP000260783"/>
    </source>
</evidence>
<dbReference type="EMBL" id="QVFB01000026">
    <property type="protein sequence ID" value="RGC15599.1"/>
    <property type="molecule type" value="Genomic_DNA"/>
</dbReference>
<gene>
    <name evidence="4" type="ORF">DW855_13095</name>
    <name evidence="3" type="ORF">DWZ04_14935</name>
    <name evidence="2" type="ORF">DWZ25_14835</name>
    <name evidence="1" type="ORF">GKE10_14080</name>
</gene>
<dbReference type="EMBL" id="QVES01000029">
    <property type="protein sequence ID" value="RGB81395.1"/>
    <property type="molecule type" value="Genomic_DNA"/>
</dbReference>
<reference evidence="1 8" key="2">
    <citation type="journal article" date="2019" name="Nat. Med.">
        <title>A library of human gut bacterial isolates paired with longitudinal multiomics data enables mechanistic microbiome research.</title>
        <authorList>
            <person name="Poyet M."/>
            <person name="Groussin M."/>
            <person name="Gibbons S.M."/>
            <person name="Avila-Pacheco J."/>
            <person name="Jiang X."/>
            <person name="Kearney S.M."/>
            <person name="Perrotta A.R."/>
            <person name="Berdy B."/>
            <person name="Zhao S."/>
            <person name="Lieberman T.D."/>
            <person name="Swanson P.K."/>
            <person name="Smith M."/>
            <person name="Roesemann S."/>
            <person name="Alexander J.E."/>
            <person name="Rich S.A."/>
            <person name="Livny J."/>
            <person name="Vlamakis H."/>
            <person name="Clish C."/>
            <person name="Bullock K."/>
            <person name="Deik A."/>
            <person name="Scott J."/>
            <person name="Pierce K.A."/>
            <person name="Xavier R.J."/>
            <person name="Alm E.J."/>
        </authorList>
    </citation>
    <scope>NUCLEOTIDE SEQUENCE [LARGE SCALE GENOMIC DNA]</scope>
    <source>
        <strain evidence="1 8">BIOML-B1</strain>
    </source>
</reference>
<evidence type="ECO:0000313" key="3">
    <source>
        <dbReference type="EMBL" id="RGB92926.1"/>
    </source>
</evidence>
<dbReference type="RefSeq" id="WP_113620656.1">
    <property type="nucleotide sequence ID" value="NZ_CP030777.1"/>
</dbReference>
<dbReference type="Proteomes" id="UP000260783">
    <property type="component" value="Unassembled WGS sequence"/>
</dbReference>
<accession>A0A3E2VXE1</accession>
<dbReference type="AlphaFoldDB" id="A0A3E2VXE1"/>
<evidence type="ECO:0000313" key="8">
    <source>
        <dbReference type="Proteomes" id="UP000462091"/>
    </source>
</evidence>
<evidence type="ECO:0000313" key="1">
    <source>
        <dbReference type="EMBL" id="MSC52996.1"/>
    </source>
</evidence>
<evidence type="ECO:0000313" key="4">
    <source>
        <dbReference type="EMBL" id="RGC15599.1"/>
    </source>
</evidence>
<dbReference type="Proteomes" id="UP000260782">
    <property type="component" value="Unassembled WGS sequence"/>
</dbReference>
<comment type="caution">
    <text evidence="4">The sequence shown here is derived from an EMBL/GenBank/DDBJ whole genome shotgun (WGS) entry which is preliminary data.</text>
</comment>
<dbReference type="EMBL" id="QVEW01000024">
    <property type="protein sequence ID" value="RGB92926.1"/>
    <property type="molecule type" value="Genomic_DNA"/>
</dbReference>
<protein>
    <submittedName>
        <fullName evidence="4">Uncharacterized protein</fullName>
    </submittedName>
</protein>
<dbReference type="EMBL" id="WKQM01000048">
    <property type="protein sequence ID" value="MSC52996.1"/>
    <property type="molecule type" value="Genomic_DNA"/>
</dbReference>
<proteinExistence type="predicted"/>
<evidence type="ECO:0000313" key="2">
    <source>
        <dbReference type="EMBL" id="RGB81395.1"/>
    </source>
</evidence>
<evidence type="ECO:0000313" key="6">
    <source>
        <dbReference type="Proteomes" id="UP000260782"/>
    </source>
</evidence>
<dbReference type="Proteomes" id="UP000462091">
    <property type="component" value="Unassembled WGS sequence"/>
</dbReference>
<evidence type="ECO:0000313" key="5">
    <source>
        <dbReference type="Proteomes" id="UP000260733"/>
    </source>
</evidence>
<reference evidence="5 6" key="1">
    <citation type="submission" date="2018-08" db="EMBL/GenBank/DDBJ databases">
        <title>A genome reference for cultivated species of the human gut microbiota.</title>
        <authorList>
            <person name="Zou Y."/>
            <person name="Xue W."/>
            <person name="Luo G."/>
        </authorList>
    </citation>
    <scope>NUCLEOTIDE SEQUENCE [LARGE SCALE GENOMIC DNA]</scope>
    <source>
        <strain evidence="3 7">AF29-11BH</strain>
        <strain evidence="2 6">AF31-14AC</strain>
        <strain evidence="4 5">AM37-13AC</strain>
    </source>
</reference>
<organism evidence="4 5">
    <name type="scientific">Faecalibacterium prausnitzii</name>
    <dbReference type="NCBI Taxonomy" id="853"/>
    <lineage>
        <taxon>Bacteria</taxon>
        <taxon>Bacillati</taxon>
        <taxon>Bacillota</taxon>
        <taxon>Clostridia</taxon>
        <taxon>Eubacteriales</taxon>
        <taxon>Oscillospiraceae</taxon>
        <taxon>Faecalibacterium</taxon>
    </lineage>
</organism>
<sequence length="131" mass="15018">MRYVNEDIVLRGDEAKQFVYNLHHPNVAKIVEENRRRDKALDEVNYQETDDGFTFELEPLDWANSIETIQKFISTIEVCNLHSFRSQMNFICLDTSDSFEQQSLTAVDSFSATVSSVESAVSRDDEMLLAG</sequence>
<name>A0A3E2VXE1_9FIRM</name>